<dbReference type="EMBL" id="BIFS01000002">
    <property type="protein sequence ID" value="GCE22232.1"/>
    <property type="molecule type" value="Genomic_DNA"/>
</dbReference>
<keyword evidence="2" id="KW-1185">Reference proteome</keyword>
<name>A0A402AT27_9CHLR</name>
<organism evidence="1 2">
    <name type="scientific">Dictyobacter kobayashii</name>
    <dbReference type="NCBI Taxonomy" id="2014872"/>
    <lineage>
        <taxon>Bacteria</taxon>
        <taxon>Bacillati</taxon>
        <taxon>Chloroflexota</taxon>
        <taxon>Ktedonobacteria</taxon>
        <taxon>Ktedonobacterales</taxon>
        <taxon>Dictyobacteraceae</taxon>
        <taxon>Dictyobacter</taxon>
    </lineage>
</organism>
<evidence type="ECO:0000313" key="2">
    <source>
        <dbReference type="Proteomes" id="UP000287188"/>
    </source>
</evidence>
<accession>A0A402AT27</accession>
<comment type="caution">
    <text evidence="1">The sequence shown here is derived from an EMBL/GenBank/DDBJ whole genome shotgun (WGS) entry which is preliminary data.</text>
</comment>
<gene>
    <name evidence="1" type="ORF">KDK_60320</name>
</gene>
<protein>
    <submittedName>
        <fullName evidence="1">Uncharacterized protein</fullName>
    </submittedName>
</protein>
<sequence length="44" mass="4786">MYQVERWNYQQIFLVGGVVVVEEAVAAEGEIVAMEEGETKGAVG</sequence>
<evidence type="ECO:0000313" key="1">
    <source>
        <dbReference type="EMBL" id="GCE22232.1"/>
    </source>
</evidence>
<dbReference type="Proteomes" id="UP000287188">
    <property type="component" value="Unassembled WGS sequence"/>
</dbReference>
<dbReference type="AlphaFoldDB" id="A0A402AT27"/>
<reference evidence="2" key="1">
    <citation type="submission" date="2018-12" db="EMBL/GenBank/DDBJ databases">
        <title>Tengunoibacter tsumagoiensis gen. nov., sp. nov., Dictyobacter kobayashii sp. nov., D. alpinus sp. nov., and D. joshuensis sp. nov. and description of Dictyobacteraceae fam. nov. within the order Ktedonobacterales isolated from Tengu-no-mugimeshi.</title>
        <authorList>
            <person name="Wang C.M."/>
            <person name="Zheng Y."/>
            <person name="Sakai Y."/>
            <person name="Toyoda A."/>
            <person name="Minakuchi Y."/>
            <person name="Abe K."/>
            <person name="Yokota A."/>
            <person name="Yabe S."/>
        </authorList>
    </citation>
    <scope>NUCLEOTIDE SEQUENCE [LARGE SCALE GENOMIC DNA]</scope>
    <source>
        <strain evidence="2">Uno11</strain>
    </source>
</reference>
<proteinExistence type="predicted"/>